<keyword evidence="1" id="KW-1133">Transmembrane helix</keyword>
<dbReference type="InterPro" id="IPR018711">
    <property type="entry name" value="NAGPA"/>
</dbReference>
<dbReference type="RefSeq" id="WP_316428838.1">
    <property type="nucleotide sequence ID" value="NZ_CP130144.1"/>
</dbReference>
<evidence type="ECO:0000259" key="2">
    <source>
        <dbReference type="Pfam" id="PF09992"/>
    </source>
</evidence>
<dbReference type="GO" id="GO:0016798">
    <property type="term" value="F:hydrolase activity, acting on glycosyl bonds"/>
    <property type="evidence" value="ECO:0007669"/>
    <property type="project" value="UniProtKB-KW"/>
</dbReference>
<evidence type="ECO:0000256" key="1">
    <source>
        <dbReference type="SAM" id="Phobius"/>
    </source>
</evidence>
<reference evidence="3" key="1">
    <citation type="journal article" date="2023" name="Plants (Basel)">
        <title>Genomic Analysis of Leptolyngbya boryana CZ1 Reveals Efficient Carbon Fixation Modules.</title>
        <authorList>
            <person name="Bai X."/>
            <person name="Wang H."/>
            <person name="Cheng W."/>
            <person name="Wang J."/>
            <person name="Ma M."/>
            <person name="Hu H."/>
            <person name="Song Z."/>
            <person name="Ma H."/>
            <person name="Fan Y."/>
            <person name="Du C."/>
            <person name="Xu J."/>
        </authorList>
    </citation>
    <scope>NUCLEOTIDE SEQUENCE</scope>
    <source>
        <strain evidence="3">CZ1</strain>
    </source>
</reference>
<gene>
    <name evidence="3" type="ORF">Q2T42_12525</name>
</gene>
<accession>A0AA97ASR6</accession>
<dbReference type="AlphaFoldDB" id="A0AA97ASR6"/>
<protein>
    <submittedName>
        <fullName evidence="3">Phosphodiester glycosidase family protein</fullName>
    </submittedName>
</protein>
<dbReference type="PANTHER" id="PTHR40446">
    <property type="entry name" value="N-ACETYLGLUCOSAMINE-1-PHOSPHODIESTER ALPHA-N-ACETYLGLUCOSAMINIDASE"/>
    <property type="match status" value="1"/>
</dbReference>
<name>A0AA97ASR6_LEPBY</name>
<sequence>MTQRDRYNFGKILSVFILLLLTIPILIYGVRQNSRPPRIDETRSLFPGIAYERQALSSPRPIMVHKISIDLTTPGIRPFVNPGITSNDAKNSPRNRETIARTVTEFVDEFDLQLGINANFFHPFREETPWDFYPHAGDVVNALGQVTSNGKTYSAAEEGWSAICFLAKNRVVIDEKGICPAGTEQAVAGNDLLVKNGQPLAPPDYEAVKDKPYPRTVIAIDKTGKKLWLVLIDGKQFQYSEGMTLAETSAYLQKLGAETALNLDGGGSVTIAAQTPKGAKVLNAPIQTRIPRRERPVAVQLGFFAQKNGFPPSPLPPPPSNI</sequence>
<feature type="domain" description="Phosphodiester glycosidase" evidence="2">
    <location>
        <begin position="113"/>
        <end position="304"/>
    </location>
</feature>
<organism evidence="3">
    <name type="scientific">Leptolyngbya boryana CZ1</name>
    <dbReference type="NCBI Taxonomy" id="3060204"/>
    <lineage>
        <taxon>Bacteria</taxon>
        <taxon>Bacillati</taxon>
        <taxon>Cyanobacteriota</taxon>
        <taxon>Cyanophyceae</taxon>
        <taxon>Leptolyngbyales</taxon>
        <taxon>Leptolyngbyaceae</taxon>
        <taxon>Leptolyngbya group</taxon>
        <taxon>Leptolyngbya</taxon>
    </lineage>
</organism>
<dbReference type="EMBL" id="CP130144">
    <property type="protein sequence ID" value="WNZ48652.1"/>
    <property type="molecule type" value="Genomic_DNA"/>
</dbReference>
<evidence type="ECO:0000313" key="3">
    <source>
        <dbReference type="EMBL" id="WNZ48652.1"/>
    </source>
</evidence>
<feature type="transmembrane region" description="Helical" evidence="1">
    <location>
        <begin position="12"/>
        <end position="30"/>
    </location>
</feature>
<dbReference type="PANTHER" id="PTHR40446:SF2">
    <property type="entry name" value="N-ACETYLGLUCOSAMINE-1-PHOSPHODIESTER ALPHA-N-ACETYLGLUCOSAMINIDASE"/>
    <property type="match status" value="1"/>
</dbReference>
<keyword evidence="1" id="KW-0472">Membrane</keyword>
<keyword evidence="1" id="KW-0812">Transmembrane</keyword>
<dbReference type="Pfam" id="PF09992">
    <property type="entry name" value="NAGPA"/>
    <property type="match status" value="1"/>
</dbReference>
<keyword evidence="3" id="KW-0378">Hydrolase</keyword>
<keyword evidence="3" id="KW-0326">Glycosidase</keyword>
<proteinExistence type="predicted"/>
<reference evidence="3" key="2">
    <citation type="submission" date="2023-07" db="EMBL/GenBank/DDBJ databases">
        <authorList>
            <person name="Bai X.-H."/>
            <person name="Wang H.-H."/>
            <person name="Wang J."/>
            <person name="Ma M.-Y."/>
            <person name="Hu H.-H."/>
            <person name="Song Z.-L."/>
            <person name="Ma H.-G."/>
            <person name="Fan Y."/>
            <person name="Du C.-Y."/>
            <person name="Xu J.-C."/>
        </authorList>
    </citation>
    <scope>NUCLEOTIDE SEQUENCE</scope>
    <source>
        <strain evidence="3">CZ1</strain>
    </source>
</reference>